<dbReference type="GO" id="GO:0017168">
    <property type="term" value="F:5-oxoprolinase (ATP-hydrolyzing) activity"/>
    <property type="evidence" value="ECO:0007669"/>
    <property type="project" value="UniProtKB-EC"/>
</dbReference>
<dbReference type="NCBIfam" id="NF003816">
    <property type="entry name" value="PRK05406.1-5"/>
    <property type="match status" value="1"/>
</dbReference>
<sequence length="243" mass="27555">MKEIIFNADVGEGAGFDALIMPFISWCNIACGSHAGDQEEIQKTIRLASAHKVKIGAHPSYPDRENFGRVKMALAYDDLVKTIVAQIEEVKFYVDKKGEELHHVKPHGALYNEVVKNEEVASAVLEAINNIDKSLFIITSKNSKLSYLVKDKFRLKFEVFADRNYNDDLTLVSRSENEAVLTDVKQVFEHVKRMVLEDKVKTKKGEELPIFFDTICVHGDNPKSVDILKYLHQEFLKLNISIG</sequence>
<dbReference type="InterPro" id="IPR005501">
    <property type="entry name" value="LamB/YcsF/PxpA-like"/>
</dbReference>
<dbReference type="EMBL" id="VLNR01000012">
    <property type="protein sequence ID" value="TSE09624.1"/>
    <property type="molecule type" value="Genomic_DNA"/>
</dbReference>
<evidence type="ECO:0000313" key="1">
    <source>
        <dbReference type="EMBL" id="TSE09624.1"/>
    </source>
</evidence>
<dbReference type="SUPFAM" id="SSF88713">
    <property type="entry name" value="Glycoside hydrolase/deacetylase"/>
    <property type="match status" value="1"/>
</dbReference>
<dbReference type="PANTHER" id="PTHR30292:SF0">
    <property type="entry name" value="5-OXOPROLINASE SUBUNIT A"/>
    <property type="match status" value="1"/>
</dbReference>
<comment type="caution">
    <text evidence="1">The sequence shown here is derived from an EMBL/GenBank/DDBJ whole genome shotgun (WGS) entry which is preliminary data.</text>
</comment>
<dbReference type="OrthoDB" id="9773478at2"/>
<dbReference type="Pfam" id="PF03746">
    <property type="entry name" value="LamB_YcsF"/>
    <property type="match status" value="1"/>
</dbReference>
<name>A0A554VMT4_9FLAO</name>
<dbReference type="GO" id="GO:0005975">
    <property type="term" value="P:carbohydrate metabolic process"/>
    <property type="evidence" value="ECO:0007669"/>
    <property type="project" value="InterPro"/>
</dbReference>
<dbReference type="EC" id="3.5.2.9" evidence="1"/>
<dbReference type="CDD" id="cd10801">
    <property type="entry name" value="LamB_YcsF_like_1"/>
    <property type="match status" value="1"/>
</dbReference>
<gene>
    <name evidence="1" type="primary">pxpA</name>
    <name evidence="1" type="ORF">FOF46_07900</name>
</gene>
<proteinExistence type="predicted"/>
<dbReference type="InterPro" id="IPR011330">
    <property type="entry name" value="Glyco_hydro/deAcase_b/a-brl"/>
</dbReference>
<keyword evidence="1" id="KW-0378">Hydrolase</keyword>
<dbReference type="PANTHER" id="PTHR30292">
    <property type="entry name" value="UNCHARACTERIZED PROTEIN YBGL-RELATED"/>
    <property type="match status" value="1"/>
</dbReference>
<protein>
    <submittedName>
        <fullName evidence="1">5-oxoprolinase subunit PxpA</fullName>
        <ecNumber evidence="1">3.5.2.9</ecNumber>
    </submittedName>
</protein>
<dbReference type="Gene3D" id="3.20.20.370">
    <property type="entry name" value="Glycoside hydrolase/deacetylase"/>
    <property type="match status" value="1"/>
</dbReference>
<evidence type="ECO:0000313" key="2">
    <source>
        <dbReference type="Proteomes" id="UP000318833"/>
    </source>
</evidence>
<dbReference type="RefSeq" id="WP_143916083.1">
    <property type="nucleotide sequence ID" value="NZ_CANMIK010000012.1"/>
</dbReference>
<reference evidence="1 2" key="1">
    <citation type="submission" date="2019-07" db="EMBL/GenBank/DDBJ databases">
        <title>The draft genome sequence of Aquimarina algiphila M91.</title>
        <authorList>
            <person name="Meng X."/>
        </authorList>
    </citation>
    <scope>NUCLEOTIDE SEQUENCE [LARGE SCALE GENOMIC DNA]</scope>
    <source>
        <strain evidence="1 2">M91</strain>
    </source>
</reference>
<dbReference type="Proteomes" id="UP000318833">
    <property type="component" value="Unassembled WGS sequence"/>
</dbReference>
<accession>A0A554VMT4</accession>
<organism evidence="1 2">
    <name type="scientific">Aquimarina algiphila</name>
    <dbReference type="NCBI Taxonomy" id="2047982"/>
    <lineage>
        <taxon>Bacteria</taxon>
        <taxon>Pseudomonadati</taxon>
        <taxon>Bacteroidota</taxon>
        <taxon>Flavobacteriia</taxon>
        <taxon>Flavobacteriales</taxon>
        <taxon>Flavobacteriaceae</taxon>
        <taxon>Aquimarina</taxon>
    </lineage>
</organism>
<keyword evidence="2" id="KW-1185">Reference proteome</keyword>
<dbReference type="AlphaFoldDB" id="A0A554VMT4"/>
<dbReference type="NCBIfam" id="NF003814">
    <property type="entry name" value="PRK05406.1-3"/>
    <property type="match status" value="1"/>
</dbReference>